<evidence type="ECO:0000313" key="1">
    <source>
        <dbReference type="EMBL" id="KAH3794928.1"/>
    </source>
</evidence>
<gene>
    <name evidence="1" type="ORF">DPMN_148468</name>
</gene>
<dbReference type="Proteomes" id="UP000828390">
    <property type="component" value="Unassembled WGS sequence"/>
</dbReference>
<evidence type="ECO:0000313" key="2">
    <source>
        <dbReference type="Proteomes" id="UP000828390"/>
    </source>
</evidence>
<reference evidence="1" key="1">
    <citation type="journal article" date="2019" name="bioRxiv">
        <title>The Genome of the Zebra Mussel, Dreissena polymorpha: A Resource for Invasive Species Research.</title>
        <authorList>
            <person name="McCartney M.A."/>
            <person name="Auch B."/>
            <person name="Kono T."/>
            <person name="Mallez S."/>
            <person name="Zhang Y."/>
            <person name="Obille A."/>
            <person name="Becker A."/>
            <person name="Abrahante J.E."/>
            <person name="Garbe J."/>
            <person name="Badalamenti J.P."/>
            <person name="Herman A."/>
            <person name="Mangelson H."/>
            <person name="Liachko I."/>
            <person name="Sullivan S."/>
            <person name="Sone E.D."/>
            <person name="Koren S."/>
            <person name="Silverstein K.A.T."/>
            <person name="Beckman K.B."/>
            <person name="Gohl D.M."/>
        </authorList>
    </citation>
    <scope>NUCLEOTIDE SEQUENCE</scope>
    <source>
        <strain evidence="1">Duluth1</strain>
        <tissue evidence="1">Whole animal</tissue>
    </source>
</reference>
<name>A0A9D4J408_DREPO</name>
<organism evidence="1 2">
    <name type="scientific">Dreissena polymorpha</name>
    <name type="common">Zebra mussel</name>
    <name type="synonym">Mytilus polymorpha</name>
    <dbReference type="NCBI Taxonomy" id="45954"/>
    <lineage>
        <taxon>Eukaryota</taxon>
        <taxon>Metazoa</taxon>
        <taxon>Spiralia</taxon>
        <taxon>Lophotrochozoa</taxon>
        <taxon>Mollusca</taxon>
        <taxon>Bivalvia</taxon>
        <taxon>Autobranchia</taxon>
        <taxon>Heteroconchia</taxon>
        <taxon>Euheterodonta</taxon>
        <taxon>Imparidentia</taxon>
        <taxon>Neoheterodontei</taxon>
        <taxon>Myida</taxon>
        <taxon>Dreissenoidea</taxon>
        <taxon>Dreissenidae</taxon>
        <taxon>Dreissena</taxon>
    </lineage>
</organism>
<reference evidence="1" key="2">
    <citation type="submission" date="2020-11" db="EMBL/GenBank/DDBJ databases">
        <authorList>
            <person name="McCartney M.A."/>
            <person name="Auch B."/>
            <person name="Kono T."/>
            <person name="Mallez S."/>
            <person name="Becker A."/>
            <person name="Gohl D.M."/>
            <person name="Silverstein K.A.T."/>
            <person name="Koren S."/>
            <person name="Bechman K.B."/>
            <person name="Herman A."/>
            <person name="Abrahante J.E."/>
            <person name="Garbe J."/>
        </authorList>
    </citation>
    <scope>NUCLEOTIDE SEQUENCE</scope>
    <source>
        <strain evidence="1">Duluth1</strain>
        <tissue evidence="1">Whole animal</tissue>
    </source>
</reference>
<proteinExistence type="predicted"/>
<keyword evidence="2" id="KW-1185">Reference proteome</keyword>
<dbReference type="EMBL" id="JAIWYP010000007">
    <property type="protein sequence ID" value="KAH3794928.1"/>
    <property type="molecule type" value="Genomic_DNA"/>
</dbReference>
<dbReference type="AlphaFoldDB" id="A0A9D4J408"/>
<protein>
    <submittedName>
        <fullName evidence="1">Uncharacterized protein</fullName>
    </submittedName>
</protein>
<accession>A0A9D4J408</accession>
<sequence>MGLMPYTARLAPDKAGHLRSLVRSYHVRKHDHEALRDLTVDSKAPHQTIRLPNWSGAGLAS</sequence>
<comment type="caution">
    <text evidence="1">The sequence shown here is derived from an EMBL/GenBank/DDBJ whole genome shotgun (WGS) entry which is preliminary data.</text>
</comment>